<organism evidence="1 2">
    <name type="scientific">Streptomyces aidingensis</name>
    <dbReference type="NCBI Taxonomy" id="910347"/>
    <lineage>
        <taxon>Bacteria</taxon>
        <taxon>Bacillati</taxon>
        <taxon>Actinomycetota</taxon>
        <taxon>Actinomycetes</taxon>
        <taxon>Kitasatosporales</taxon>
        <taxon>Streptomycetaceae</taxon>
        <taxon>Streptomyces</taxon>
    </lineage>
</organism>
<sequence length="115" mass="12585">MSERDPLAGLLAAEVELFRIGTLARRLIAEHPDMPVYAMGPFRDAVRNCTVLDIHAADDDNVHAWAALLGAAVEESVTDGRLPYRSLTAETEVDGVPVCIHHGSYLFDQQAGEER</sequence>
<reference evidence="1 2" key="1">
    <citation type="submission" date="2016-10" db="EMBL/GenBank/DDBJ databases">
        <authorList>
            <person name="de Groot N.N."/>
        </authorList>
    </citation>
    <scope>NUCLEOTIDE SEQUENCE [LARGE SCALE GENOMIC DNA]</scope>
    <source>
        <strain evidence="1 2">CGMCC 4.5739</strain>
    </source>
</reference>
<protein>
    <submittedName>
        <fullName evidence="1">Uncharacterized protein</fullName>
    </submittedName>
</protein>
<dbReference type="STRING" id="910347.SAMN05421773_11017"/>
<keyword evidence="2" id="KW-1185">Reference proteome</keyword>
<gene>
    <name evidence="1" type="ORF">SAMN05421773_11017</name>
</gene>
<proteinExistence type="predicted"/>
<dbReference type="OrthoDB" id="4337726at2"/>
<name>A0A1I1PS54_9ACTN</name>
<dbReference type="RefSeq" id="WP_093839864.1">
    <property type="nucleotide sequence ID" value="NZ_FOLM01000010.1"/>
</dbReference>
<evidence type="ECO:0000313" key="1">
    <source>
        <dbReference type="EMBL" id="SFD12585.1"/>
    </source>
</evidence>
<dbReference type="Proteomes" id="UP000199207">
    <property type="component" value="Unassembled WGS sequence"/>
</dbReference>
<dbReference type="EMBL" id="FOLM01000010">
    <property type="protein sequence ID" value="SFD12585.1"/>
    <property type="molecule type" value="Genomic_DNA"/>
</dbReference>
<accession>A0A1I1PS54</accession>
<dbReference type="AlphaFoldDB" id="A0A1I1PS54"/>
<evidence type="ECO:0000313" key="2">
    <source>
        <dbReference type="Proteomes" id="UP000199207"/>
    </source>
</evidence>